<dbReference type="Proteomes" id="UP001271007">
    <property type="component" value="Unassembled WGS sequence"/>
</dbReference>
<comment type="caution">
    <text evidence="5">The sequence shown here is derived from an EMBL/GenBank/DDBJ whole genome shotgun (WGS) entry which is preliminary data.</text>
</comment>
<dbReference type="Gene3D" id="3.30.9.10">
    <property type="entry name" value="D-Amino Acid Oxidase, subunit A, domain 2"/>
    <property type="match status" value="1"/>
</dbReference>
<dbReference type="InterPro" id="IPR051704">
    <property type="entry name" value="FAD_aromatic-hydroxylase"/>
</dbReference>
<dbReference type="AlphaFoldDB" id="A0AAJ0DKN8"/>
<dbReference type="InterPro" id="IPR036188">
    <property type="entry name" value="FAD/NAD-bd_sf"/>
</dbReference>
<dbReference type="Pfam" id="PF01494">
    <property type="entry name" value="FAD_binding_3"/>
    <property type="match status" value="1"/>
</dbReference>
<keyword evidence="6" id="KW-1185">Reference proteome</keyword>
<dbReference type="PANTHER" id="PTHR46865:SF2">
    <property type="entry name" value="MONOOXYGENASE"/>
    <property type="match status" value="1"/>
</dbReference>
<dbReference type="InterPro" id="IPR002938">
    <property type="entry name" value="FAD-bd"/>
</dbReference>
<evidence type="ECO:0000313" key="6">
    <source>
        <dbReference type="Proteomes" id="UP001271007"/>
    </source>
</evidence>
<gene>
    <name evidence="5" type="ORF">LTR09_006978</name>
</gene>
<keyword evidence="3" id="KW-0560">Oxidoreductase</keyword>
<dbReference type="PANTHER" id="PTHR46865">
    <property type="entry name" value="OXIDOREDUCTASE-RELATED"/>
    <property type="match status" value="1"/>
</dbReference>
<evidence type="ECO:0000313" key="5">
    <source>
        <dbReference type="EMBL" id="KAK3052024.1"/>
    </source>
</evidence>
<protein>
    <recommendedName>
        <fullName evidence="4">FAD-binding domain-containing protein</fullName>
    </recommendedName>
</protein>
<dbReference type="GO" id="GO:0071949">
    <property type="term" value="F:FAD binding"/>
    <property type="evidence" value="ECO:0007669"/>
    <property type="project" value="InterPro"/>
</dbReference>
<evidence type="ECO:0000259" key="4">
    <source>
        <dbReference type="Pfam" id="PF01494"/>
    </source>
</evidence>
<keyword evidence="1" id="KW-0285">Flavoprotein</keyword>
<feature type="domain" description="FAD-binding" evidence="4">
    <location>
        <begin position="35"/>
        <end position="296"/>
    </location>
</feature>
<proteinExistence type="predicted"/>
<evidence type="ECO:0000256" key="2">
    <source>
        <dbReference type="ARBA" id="ARBA00022827"/>
    </source>
</evidence>
<sequence length="371" mass="41651">MGLMDEVQRFNTTEIGTQFISPDGREFAKMPVGGGRASPTSPFEILRGDLANVLYEASKNDLNINYIFNTTITKVLSNDDEAVKVELSDGSVHEFDSAIAADGQWSRLRKLTFAPEDVTEVDKGLFVSYYTVPRLSSDNDWWNIYHALESRVISTRPDPHCTIRAALMLMPCSEQQRKDWLEGSRSDQKTQKELVKREFADAGWQAPRLLDALDSTQDFYMQNVQQIRMKQWSNGRVVCLGDAAYAPTPLTGMGTALAIIGGYLLAGEISEMEKGAHPSQAFDGFDSKFRPFVEKIQNIPSFVPGVVHPRTAWKIWLLQTFVWFAALFCRTPWIAGWFDTEGIDPETHDSGFKLPAYPTLDALIEKSECGL</sequence>
<dbReference type="SUPFAM" id="SSF51905">
    <property type="entry name" value="FAD/NAD(P)-binding domain"/>
    <property type="match status" value="1"/>
</dbReference>
<name>A0AAJ0DKN8_9PEZI</name>
<dbReference type="Gene3D" id="3.50.50.60">
    <property type="entry name" value="FAD/NAD(P)-binding domain"/>
    <property type="match status" value="1"/>
</dbReference>
<reference evidence="5" key="1">
    <citation type="submission" date="2023-04" db="EMBL/GenBank/DDBJ databases">
        <title>Black Yeasts Isolated from many extreme environments.</title>
        <authorList>
            <person name="Coleine C."/>
            <person name="Stajich J.E."/>
            <person name="Selbmann L."/>
        </authorList>
    </citation>
    <scope>NUCLEOTIDE SEQUENCE</scope>
    <source>
        <strain evidence="5">CCFEE 5312</strain>
    </source>
</reference>
<accession>A0AAJ0DKN8</accession>
<organism evidence="5 6">
    <name type="scientific">Extremus antarcticus</name>
    <dbReference type="NCBI Taxonomy" id="702011"/>
    <lineage>
        <taxon>Eukaryota</taxon>
        <taxon>Fungi</taxon>
        <taxon>Dikarya</taxon>
        <taxon>Ascomycota</taxon>
        <taxon>Pezizomycotina</taxon>
        <taxon>Dothideomycetes</taxon>
        <taxon>Dothideomycetidae</taxon>
        <taxon>Mycosphaerellales</taxon>
        <taxon>Extremaceae</taxon>
        <taxon>Extremus</taxon>
    </lineage>
</organism>
<evidence type="ECO:0000256" key="3">
    <source>
        <dbReference type="ARBA" id="ARBA00023002"/>
    </source>
</evidence>
<keyword evidence="2" id="KW-0274">FAD</keyword>
<dbReference type="GO" id="GO:0016491">
    <property type="term" value="F:oxidoreductase activity"/>
    <property type="evidence" value="ECO:0007669"/>
    <property type="project" value="UniProtKB-KW"/>
</dbReference>
<evidence type="ECO:0000256" key="1">
    <source>
        <dbReference type="ARBA" id="ARBA00022630"/>
    </source>
</evidence>
<dbReference type="EMBL" id="JAWDJX010000023">
    <property type="protein sequence ID" value="KAK3052024.1"/>
    <property type="molecule type" value="Genomic_DNA"/>
</dbReference>